<proteinExistence type="predicted"/>
<feature type="compositionally biased region" description="Basic and acidic residues" evidence="1">
    <location>
        <begin position="82"/>
        <end position="98"/>
    </location>
</feature>
<evidence type="ECO:0000256" key="1">
    <source>
        <dbReference type="SAM" id="MobiDB-lite"/>
    </source>
</evidence>
<reference evidence="2" key="1">
    <citation type="submission" date="2022-01" db="EMBL/GenBank/DDBJ databases">
        <authorList>
            <person name="King R."/>
        </authorList>
    </citation>
    <scope>NUCLEOTIDE SEQUENCE</scope>
</reference>
<protein>
    <recommendedName>
        <fullName evidence="4">BESS domain-containing protein</fullName>
    </recommendedName>
</protein>
<keyword evidence="3" id="KW-1185">Reference proteome</keyword>
<accession>A0A9P0CYF9</accession>
<sequence length="151" mass="17453">MVWKISEKVNHEIDITNEDQDEPHNSCTAGYEKERTETDDTAEEQLIENKLKRKRETSGFSKSDKDKPEVSSLFSPSTKTNRPNDKLLKLSRNKEQERQQLGKYVDKLMESCEENEIDLLFKSLAATVKKLQPDDVIGAKMNIFNEVTEMN</sequence>
<feature type="compositionally biased region" description="Basic and acidic residues" evidence="1">
    <location>
        <begin position="1"/>
        <end position="14"/>
    </location>
</feature>
<evidence type="ECO:0008006" key="4">
    <source>
        <dbReference type="Google" id="ProtNLM"/>
    </source>
</evidence>
<feature type="region of interest" description="Disordered" evidence="1">
    <location>
        <begin position="1"/>
        <end position="98"/>
    </location>
</feature>
<feature type="compositionally biased region" description="Polar residues" evidence="1">
    <location>
        <begin position="72"/>
        <end position="81"/>
    </location>
</feature>
<gene>
    <name evidence="2" type="ORF">PSYICH_LOCUS11580</name>
</gene>
<name>A0A9P0CYF9_9CUCU</name>
<dbReference type="AlphaFoldDB" id="A0A9P0CYF9"/>
<evidence type="ECO:0000313" key="3">
    <source>
        <dbReference type="Proteomes" id="UP001153636"/>
    </source>
</evidence>
<dbReference type="EMBL" id="OV651817">
    <property type="protein sequence ID" value="CAH1110579.1"/>
    <property type="molecule type" value="Genomic_DNA"/>
</dbReference>
<organism evidence="2 3">
    <name type="scientific">Psylliodes chrysocephalus</name>
    <dbReference type="NCBI Taxonomy" id="3402493"/>
    <lineage>
        <taxon>Eukaryota</taxon>
        <taxon>Metazoa</taxon>
        <taxon>Ecdysozoa</taxon>
        <taxon>Arthropoda</taxon>
        <taxon>Hexapoda</taxon>
        <taxon>Insecta</taxon>
        <taxon>Pterygota</taxon>
        <taxon>Neoptera</taxon>
        <taxon>Endopterygota</taxon>
        <taxon>Coleoptera</taxon>
        <taxon>Polyphaga</taxon>
        <taxon>Cucujiformia</taxon>
        <taxon>Chrysomeloidea</taxon>
        <taxon>Chrysomelidae</taxon>
        <taxon>Galerucinae</taxon>
        <taxon>Alticini</taxon>
        <taxon>Psylliodes</taxon>
    </lineage>
</organism>
<evidence type="ECO:0000313" key="2">
    <source>
        <dbReference type="EMBL" id="CAH1110579.1"/>
    </source>
</evidence>
<dbReference type="OrthoDB" id="5803771at2759"/>
<dbReference type="Proteomes" id="UP001153636">
    <property type="component" value="Chromosome 5"/>
</dbReference>